<proteinExistence type="predicted"/>
<protein>
    <submittedName>
        <fullName evidence="1">Uncharacterized protein</fullName>
    </submittedName>
</protein>
<gene>
    <name evidence="1" type="ORF">V1525DRAFT_94629</name>
</gene>
<reference evidence="2" key="1">
    <citation type="journal article" date="2024" name="Front. Bioeng. Biotechnol.">
        <title>Genome-scale model development and genomic sequencing of the oleaginous clade Lipomyces.</title>
        <authorList>
            <person name="Czajka J.J."/>
            <person name="Han Y."/>
            <person name="Kim J."/>
            <person name="Mondo S.J."/>
            <person name="Hofstad B.A."/>
            <person name="Robles A."/>
            <person name="Haridas S."/>
            <person name="Riley R."/>
            <person name="LaButti K."/>
            <person name="Pangilinan J."/>
            <person name="Andreopoulos W."/>
            <person name="Lipzen A."/>
            <person name="Yan J."/>
            <person name="Wang M."/>
            <person name="Ng V."/>
            <person name="Grigoriev I.V."/>
            <person name="Spatafora J.W."/>
            <person name="Magnuson J.K."/>
            <person name="Baker S.E."/>
            <person name="Pomraning K.R."/>
        </authorList>
    </citation>
    <scope>NUCLEOTIDE SEQUENCE [LARGE SCALE GENOMIC DNA]</scope>
    <source>
        <strain evidence="2">CBS 7786</strain>
    </source>
</reference>
<evidence type="ECO:0000313" key="2">
    <source>
        <dbReference type="Proteomes" id="UP001433508"/>
    </source>
</evidence>
<sequence>MAFNTSTVVICLVVYFSIPAVLYLLIPRDPTINPRKRAIVLVLGDIGRSPRMQYHVLSLLETGFLVDFVGYTDTSPLQSIMDNPDVKIHEIKAAENLGLPKGLPFIFVAVVKVLYLTKQLYQVLRRLRNAEYLLVQNPPSLPTMFVCYVFTTFVSRRTRYIIDWHNFGYTVLALKLGSEKNILVQVSKWYERWFCRYAFAHLCVTKAMATVLVRDFRVNAFRIIPLPDRPAIQFQPLSDEKKSNLFSTSPIFQGFNPTTDKLVITSTSYTPDEDLTVLLDALSQYDSCSTVEKPLPKILTVVTGKGPLREKFLKEVSRRSWSNVELRTAWLSAEDYPVVIGAADIGVSLHLSTSGWDLPMKVVDMFGCGVPVLARDFPALSELVVSRRNGLIFNTPEELCKHLIDIFTVPELLRTIRKGAMVECSNRWNETWRITAGPVFHIPNREDLTDIESSDSSDDE</sequence>
<keyword evidence="2" id="KW-1185">Reference proteome</keyword>
<dbReference type="EMBL" id="MU971336">
    <property type="protein sequence ID" value="KAK9241052.1"/>
    <property type="molecule type" value="Genomic_DNA"/>
</dbReference>
<comment type="caution">
    <text evidence="1">The sequence shown here is derived from an EMBL/GenBank/DDBJ whole genome shotgun (WGS) entry which is preliminary data.</text>
</comment>
<name>A0ACC3TAY1_LIPKO</name>
<dbReference type="Proteomes" id="UP001433508">
    <property type="component" value="Unassembled WGS sequence"/>
</dbReference>
<evidence type="ECO:0000313" key="1">
    <source>
        <dbReference type="EMBL" id="KAK9241052.1"/>
    </source>
</evidence>
<accession>A0ACC3TAY1</accession>
<organism evidence="1 2">
    <name type="scientific">Lipomyces kononenkoae</name>
    <name type="common">Yeast</name>
    <dbReference type="NCBI Taxonomy" id="34357"/>
    <lineage>
        <taxon>Eukaryota</taxon>
        <taxon>Fungi</taxon>
        <taxon>Dikarya</taxon>
        <taxon>Ascomycota</taxon>
        <taxon>Saccharomycotina</taxon>
        <taxon>Lipomycetes</taxon>
        <taxon>Lipomycetales</taxon>
        <taxon>Lipomycetaceae</taxon>
        <taxon>Lipomyces</taxon>
    </lineage>
</organism>